<dbReference type="EMBL" id="SDRB02013441">
    <property type="protein sequence ID" value="THF94884.1"/>
    <property type="molecule type" value="Genomic_DNA"/>
</dbReference>
<sequence>MLSNILSTYASYNSMSCCVLTIDGPHRHTDIFKGPQPLSHYKHRNTSPPFSSFYTLFFEEVKFKRDFEKMSVMVDAWVSELVKLGEKVRARKPFLLKRRTDVDQENEASLPKEKDHSLVFMKSAKEAKKDSTMSETTICLLMDRFAPM</sequence>
<dbReference type="PANTHER" id="PTHR36346:SF2">
    <property type="entry name" value="EXPRESSED PROTEIN"/>
    <property type="match status" value="1"/>
</dbReference>
<dbReference type="PANTHER" id="PTHR36346">
    <property type="entry name" value="EXPRESSED PROTEIN"/>
    <property type="match status" value="1"/>
</dbReference>
<evidence type="ECO:0000313" key="2">
    <source>
        <dbReference type="Proteomes" id="UP000306102"/>
    </source>
</evidence>
<comment type="caution">
    <text evidence="1">The sequence shown here is derived from an EMBL/GenBank/DDBJ whole genome shotgun (WGS) entry which is preliminary data.</text>
</comment>
<dbReference type="AlphaFoldDB" id="A0A4S4CYD3"/>
<keyword evidence="2" id="KW-1185">Reference proteome</keyword>
<organism evidence="1 2">
    <name type="scientific">Camellia sinensis var. sinensis</name>
    <name type="common">China tea</name>
    <dbReference type="NCBI Taxonomy" id="542762"/>
    <lineage>
        <taxon>Eukaryota</taxon>
        <taxon>Viridiplantae</taxon>
        <taxon>Streptophyta</taxon>
        <taxon>Embryophyta</taxon>
        <taxon>Tracheophyta</taxon>
        <taxon>Spermatophyta</taxon>
        <taxon>Magnoliopsida</taxon>
        <taxon>eudicotyledons</taxon>
        <taxon>Gunneridae</taxon>
        <taxon>Pentapetalae</taxon>
        <taxon>asterids</taxon>
        <taxon>Ericales</taxon>
        <taxon>Theaceae</taxon>
        <taxon>Camellia</taxon>
    </lineage>
</organism>
<proteinExistence type="predicted"/>
<name>A0A4S4CYD3_CAMSN</name>
<gene>
    <name evidence="1" type="ORF">TEA_021460</name>
</gene>
<reference evidence="1 2" key="1">
    <citation type="journal article" date="2018" name="Proc. Natl. Acad. Sci. U.S.A.">
        <title>Draft genome sequence of Camellia sinensis var. sinensis provides insights into the evolution of the tea genome and tea quality.</title>
        <authorList>
            <person name="Wei C."/>
            <person name="Yang H."/>
            <person name="Wang S."/>
            <person name="Zhao J."/>
            <person name="Liu C."/>
            <person name="Gao L."/>
            <person name="Xia E."/>
            <person name="Lu Y."/>
            <person name="Tai Y."/>
            <person name="She G."/>
            <person name="Sun J."/>
            <person name="Cao H."/>
            <person name="Tong W."/>
            <person name="Gao Q."/>
            <person name="Li Y."/>
            <person name="Deng W."/>
            <person name="Jiang X."/>
            <person name="Wang W."/>
            <person name="Chen Q."/>
            <person name="Zhang S."/>
            <person name="Li H."/>
            <person name="Wu J."/>
            <person name="Wang P."/>
            <person name="Li P."/>
            <person name="Shi C."/>
            <person name="Zheng F."/>
            <person name="Jian J."/>
            <person name="Huang B."/>
            <person name="Shan D."/>
            <person name="Shi M."/>
            <person name="Fang C."/>
            <person name="Yue Y."/>
            <person name="Li F."/>
            <person name="Li D."/>
            <person name="Wei S."/>
            <person name="Han B."/>
            <person name="Jiang C."/>
            <person name="Yin Y."/>
            <person name="Xia T."/>
            <person name="Zhang Z."/>
            <person name="Bennetzen J.L."/>
            <person name="Zhao S."/>
            <person name="Wan X."/>
        </authorList>
    </citation>
    <scope>NUCLEOTIDE SEQUENCE [LARGE SCALE GENOMIC DNA]</scope>
    <source>
        <strain evidence="2">cv. Shuchazao</strain>
        <tissue evidence="1">Leaf</tissue>
    </source>
</reference>
<protein>
    <submittedName>
        <fullName evidence="1">Uncharacterized protein</fullName>
    </submittedName>
</protein>
<evidence type="ECO:0000313" key="1">
    <source>
        <dbReference type="EMBL" id="THF94884.1"/>
    </source>
</evidence>
<dbReference type="Proteomes" id="UP000306102">
    <property type="component" value="Unassembled WGS sequence"/>
</dbReference>
<accession>A0A4S4CYD3</accession>